<organism evidence="1">
    <name type="scientific">Octopus bimaculoides</name>
    <name type="common">California two-spotted octopus</name>
    <dbReference type="NCBI Taxonomy" id="37653"/>
    <lineage>
        <taxon>Eukaryota</taxon>
        <taxon>Metazoa</taxon>
        <taxon>Spiralia</taxon>
        <taxon>Lophotrochozoa</taxon>
        <taxon>Mollusca</taxon>
        <taxon>Cephalopoda</taxon>
        <taxon>Coleoidea</taxon>
        <taxon>Octopodiformes</taxon>
        <taxon>Octopoda</taxon>
        <taxon>Incirrata</taxon>
        <taxon>Octopodidae</taxon>
        <taxon>Octopus</taxon>
    </lineage>
</organism>
<proteinExistence type="predicted"/>
<dbReference type="AlphaFoldDB" id="A0A0L8GD04"/>
<accession>A0A0L8GD04</accession>
<evidence type="ECO:0000313" key="1">
    <source>
        <dbReference type="EMBL" id="KOF74714.1"/>
    </source>
</evidence>
<protein>
    <recommendedName>
        <fullName evidence="2">THAP-type domain-containing protein</fullName>
    </recommendedName>
</protein>
<evidence type="ECO:0008006" key="2">
    <source>
        <dbReference type="Google" id="ProtNLM"/>
    </source>
</evidence>
<name>A0A0L8GD04_OCTBM</name>
<dbReference type="OrthoDB" id="2434995at2759"/>
<gene>
    <name evidence="1" type="ORF">OCBIM_22035733mg</name>
</gene>
<dbReference type="EMBL" id="KQ422521">
    <property type="protein sequence ID" value="KOF74714.1"/>
    <property type="molecule type" value="Genomic_DNA"/>
</dbReference>
<sequence>MVTKRCAWGTCRSDSRYKHKPHMLNVFFVSFPKPKSSLERCIRWLDACCRPYYQLNINKIKSHHFVCSKVSRN</sequence>
<reference evidence="1" key="1">
    <citation type="submission" date="2015-07" db="EMBL/GenBank/DDBJ databases">
        <title>MeaNS - Measles Nucleotide Surveillance Program.</title>
        <authorList>
            <person name="Tran T."/>
            <person name="Druce J."/>
        </authorList>
    </citation>
    <scope>NUCLEOTIDE SEQUENCE</scope>
    <source>
        <strain evidence="1">UCB-OBI-ISO-001</strain>
        <tissue evidence="1">Gonad</tissue>
    </source>
</reference>
<dbReference type="STRING" id="37653.A0A0L8GD04"/>